<dbReference type="Gene3D" id="3.30.2090.10">
    <property type="entry name" value="Multidrug efflux transporter AcrB TolC docking domain, DN and DC subdomains"/>
    <property type="match status" value="2"/>
</dbReference>
<organism evidence="9 10">
    <name type="scientific">Helicobacter pylori</name>
    <name type="common">Campylobacter pylori</name>
    <dbReference type="NCBI Taxonomy" id="210"/>
    <lineage>
        <taxon>Bacteria</taxon>
        <taxon>Pseudomonadati</taxon>
        <taxon>Campylobacterota</taxon>
        <taxon>Epsilonproteobacteria</taxon>
        <taxon>Campylobacterales</taxon>
        <taxon>Helicobacteraceae</taxon>
        <taxon>Helicobacter</taxon>
    </lineage>
</organism>
<evidence type="ECO:0000256" key="5">
    <source>
        <dbReference type="ARBA" id="ARBA00022692"/>
    </source>
</evidence>
<evidence type="ECO:0000256" key="6">
    <source>
        <dbReference type="ARBA" id="ARBA00022989"/>
    </source>
</evidence>
<dbReference type="InterPro" id="IPR004763">
    <property type="entry name" value="CusA-like"/>
</dbReference>
<sequence length="1019" mass="111187">MLASIIEFSLRQRVIVIVGAILILFFGTYSFINTPVDAFPDISPTQVKIILKLPGSSPEEMENNIVRPLELELLGLKGQKSLRSISKYSISDITIDFDDSVDIYLARNIVNERLSSVMKDLPVGVEGGMAPIVTPLSDIFMFTIDGNITEIEKRQLLDFVIRPQLRMISGVADVNSIGGFSRAFVIVPDFNDMARLGVSISDLESAVRVNLKNSGAGRVDRDGETFLVKIQTASLSLEDIGKITVSTNLGHLHIKDFAKVISQSRTRLGFVTKDGVGETTEGLVLSLKDANTKEIITQVYQKLEELKPFLPSGVSINVFYDRSEFTQKAIATVSKTLIEAVVLIIITLFLFLGNLRASVAVGVILPLSLSVAFIFIKLNNLTLNLMSLGGLIIAIGMLIDSAVVVVENAFEKLSTNTKTTKLHAIYRSCKEIAVSVVSGVVIIIVFFVPILTLQGLEGKMFRPLAQSIVYALLGTLVLSITIIPVVSSLVLKATPHSETFLTRFLNRIYAPLLEFFVRNPKKVILGAFVFLIASLSLFPFVGKNFMPALDEGDVVLSVETTPSISLDQSKDLMLNIESAIKKHVKEVKTIVARTGSDELGLDLGGLNQTDTFVSFIPKKEWSVKTKEELLDKILDSLKDFKGINFSFTQPIEMRISEMLTGVRGDLAVKIFGDDISALNELSFQIVQVLKGIKGSSEVLTTLNEGVNYLYVTPNKEAMADVGISSDEFSKFLKSALEGLIVDVIPTGISRTPVMIRQESDFASSITKIKSLALTSKYGVLVPITSIAKIEEVDGPVSIVRENSMRMSVVRSNVVGRDLNSFVEEAKKVIAQNIKLPPSYYITYGGQFENQQRANKRLSTVIPLSILAIFFILFFTFKSIPLALLILLNIPFAVTGGLIALFAVGEYISVPASVGFIALFGIAVLNGVVMIGYFKELLLQGKSVEECVLLGAKRRLRPVLMTACIAGLGLLPLLFSHSVGSEVQKPLAIVVLGGLVTSSALTLLLLPPMFMLIAKKIKIN</sequence>
<protein>
    <submittedName>
        <fullName evidence="9">Cytochrome-c peroxidase</fullName>
    </submittedName>
</protein>
<dbReference type="AlphaFoldDB" id="A0AAX0RIG5"/>
<dbReference type="SUPFAM" id="SSF82693">
    <property type="entry name" value="Multidrug efflux transporter AcrB pore domain, PN1, PN2, PC1 and PC2 subdomains"/>
    <property type="match status" value="2"/>
</dbReference>
<comment type="caution">
    <text evidence="9">The sequence shown here is derived from an EMBL/GenBank/DDBJ whole genome shotgun (WGS) entry which is preliminary data.</text>
</comment>
<evidence type="ECO:0000256" key="2">
    <source>
        <dbReference type="ARBA" id="ARBA00010942"/>
    </source>
</evidence>
<name>A0AAX0RIG5_HELPX</name>
<gene>
    <name evidence="9" type="ORF">BB432_07535</name>
</gene>
<dbReference type="InterPro" id="IPR001036">
    <property type="entry name" value="Acrflvin-R"/>
</dbReference>
<feature type="transmembrane region" description="Helical" evidence="8">
    <location>
        <begin position="909"/>
        <end position="933"/>
    </location>
</feature>
<feature type="transmembrane region" description="Helical" evidence="8">
    <location>
        <begin position="329"/>
        <end position="352"/>
    </location>
</feature>
<evidence type="ECO:0000256" key="4">
    <source>
        <dbReference type="ARBA" id="ARBA00022475"/>
    </source>
</evidence>
<evidence type="ECO:0000313" key="10">
    <source>
        <dbReference type="Proteomes" id="UP000220907"/>
    </source>
</evidence>
<feature type="transmembrane region" description="Helical" evidence="8">
    <location>
        <begin position="523"/>
        <end position="541"/>
    </location>
</feature>
<keyword evidence="9" id="KW-0575">Peroxidase</keyword>
<dbReference type="Gene3D" id="3.30.70.1320">
    <property type="entry name" value="Multidrug efflux transporter AcrB pore domain like"/>
    <property type="match status" value="1"/>
</dbReference>
<feature type="transmembrane region" description="Helical" evidence="8">
    <location>
        <begin position="857"/>
        <end position="876"/>
    </location>
</feature>
<keyword evidence="9" id="KW-0560">Oxidoreductase</keyword>
<feature type="transmembrane region" description="Helical" evidence="8">
    <location>
        <begin position="359"/>
        <end position="376"/>
    </location>
</feature>
<evidence type="ECO:0000256" key="7">
    <source>
        <dbReference type="ARBA" id="ARBA00023136"/>
    </source>
</evidence>
<evidence type="ECO:0000256" key="3">
    <source>
        <dbReference type="ARBA" id="ARBA00022448"/>
    </source>
</evidence>
<proteinExistence type="inferred from homology"/>
<feature type="transmembrane region" description="Helical" evidence="8">
    <location>
        <begin position="954"/>
        <end position="974"/>
    </location>
</feature>
<dbReference type="Gene3D" id="3.30.70.1430">
    <property type="entry name" value="Multidrug efflux transporter AcrB pore domain"/>
    <property type="match status" value="2"/>
</dbReference>
<dbReference type="GO" id="GO:0004601">
    <property type="term" value="F:peroxidase activity"/>
    <property type="evidence" value="ECO:0007669"/>
    <property type="project" value="UniProtKB-KW"/>
</dbReference>
<keyword evidence="3" id="KW-0813">Transport</keyword>
<dbReference type="SUPFAM" id="SSF82866">
    <property type="entry name" value="Multidrug efflux transporter AcrB transmembrane domain"/>
    <property type="match status" value="2"/>
</dbReference>
<comment type="subcellular location">
    <subcellularLocation>
        <location evidence="1">Cell membrane</location>
        <topology evidence="1">Multi-pass membrane protein</topology>
    </subcellularLocation>
</comment>
<dbReference type="SUPFAM" id="SSF82714">
    <property type="entry name" value="Multidrug efflux transporter AcrB TolC docking domain, DN and DC subdomains"/>
    <property type="match status" value="2"/>
</dbReference>
<dbReference type="GO" id="GO:0008324">
    <property type="term" value="F:monoatomic cation transmembrane transporter activity"/>
    <property type="evidence" value="ECO:0007669"/>
    <property type="project" value="InterPro"/>
</dbReference>
<dbReference type="Proteomes" id="UP000220907">
    <property type="component" value="Unassembled WGS sequence"/>
</dbReference>
<feature type="transmembrane region" description="Helical" evidence="8">
    <location>
        <begin position="431"/>
        <end position="456"/>
    </location>
</feature>
<feature type="transmembrane region" description="Helical" evidence="8">
    <location>
        <begin position="986"/>
        <end position="1013"/>
    </location>
</feature>
<dbReference type="EMBL" id="MBGX01000015">
    <property type="protein sequence ID" value="PDW47141.1"/>
    <property type="molecule type" value="Genomic_DNA"/>
</dbReference>
<dbReference type="PRINTS" id="PR00702">
    <property type="entry name" value="ACRIFLAVINRP"/>
</dbReference>
<accession>A0AAX0RIG5</accession>
<keyword evidence="6 8" id="KW-1133">Transmembrane helix</keyword>
<feature type="transmembrane region" description="Helical" evidence="8">
    <location>
        <begin position="388"/>
        <end position="410"/>
    </location>
</feature>
<keyword evidence="7 8" id="KW-0472">Membrane</keyword>
<comment type="similarity">
    <text evidence="2">Belongs to the resistance-nodulation-cell division (RND) (TC 2.A.6) family.</text>
</comment>
<dbReference type="PANTHER" id="PTHR32063:SF68">
    <property type="entry name" value="PROBALE CATION EFFLUX SYSTEM PROTEIN"/>
    <property type="match status" value="1"/>
</dbReference>
<keyword evidence="4" id="KW-1003">Cell membrane</keyword>
<reference evidence="9 10" key="1">
    <citation type="journal article" date="2017" name="Gut Pathog.">
        <title>Phylogenomics of Colombian Helicobacter pylori isolates.</title>
        <authorList>
            <person name="Gutierrez-Escobar A.J."/>
            <person name="Trujillo E."/>
            <person name="Acevedo O."/>
            <person name="Bravo M.M."/>
        </authorList>
    </citation>
    <scope>NUCLEOTIDE SEQUENCE [LARGE SCALE GENOMIC DNA]</scope>
    <source>
        <strain evidence="9 10">22151</strain>
    </source>
</reference>
<dbReference type="Gene3D" id="3.30.70.1440">
    <property type="entry name" value="Multidrug efflux transporter AcrB pore domain"/>
    <property type="match status" value="1"/>
</dbReference>
<evidence type="ECO:0000256" key="1">
    <source>
        <dbReference type="ARBA" id="ARBA00004651"/>
    </source>
</evidence>
<feature type="transmembrane region" description="Helical" evidence="8">
    <location>
        <begin position="468"/>
        <end position="491"/>
    </location>
</feature>
<evidence type="ECO:0000313" key="9">
    <source>
        <dbReference type="EMBL" id="PDW47141.1"/>
    </source>
</evidence>
<feature type="transmembrane region" description="Helical" evidence="8">
    <location>
        <begin position="883"/>
        <end position="903"/>
    </location>
</feature>
<evidence type="ECO:0000256" key="8">
    <source>
        <dbReference type="SAM" id="Phobius"/>
    </source>
</evidence>
<dbReference type="PANTHER" id="PTHR32063">
    <property type="match status" value="1"/>
</dbReference>
<keyword evidence="5 8" id="KW-0812">Transmembrane</keyword>
<feature type="transmembrane region" description="Helical" evidence="8">
    <location>
        <begin position="12"/>
        <end position="32"/>
    </location>
</feature>
<dbReference type="GO" id="GO:0005886">
    <property type="term" value="C:plasma membrane"/>
    <property type="evidence" value="ECO:0007669"/>
    <property type="project" value="UniProtKB-SubCell"/>
</dbReference>
<dbReference type="InterPro" id="IPR027463">
    <property type="entry name" value="AcrB_DN_DC_subdom"/>
</dbReference>
<dbReference type="GO" id="GO:0042910">
    <property type="term" value="F:xenobiotic transmembrane transporter activity"/>
    <property type="evidence" value="ECO:0007669"/>
    <property type="project" value="TreeGrafter"/>
</dbReference>
<dbReference type="RefSeq" id="WP_199004185.1">
    <property type="nucleotide sequence ID" value="NZ_MBGX01000015.1"/>
</dbReference>
<dbReference type="Gene3D" id="1.20.1640.10">
    <property type="entry name" value="Multidrug efflux transporter AcrB transmembrane domain"/>
    <property type="match status" value="2"/>
</dbReference>
<dbReference type="Pfam" id="PF00873">
    <property type="entry name" value="ACR_tran"/>
    <property type="match status" value="1"/>
</dbReference>
<dbReference type="NCBIfam" id="TIGR00914">
    <property type="entry name" value="2A0601"/>
    <property type="match status" value="1"/>
</dbReference>